<organism evidence="2 3">
    <name type="scientific">Sporolactobacillus terrae</name>
    <dbReference type="NCBI Taxonomy" id="269673"/>
    <lineage>
        <taxon>Bacteria</taxon>
        <taxon>Bacillati</taxon>
        <taxon>Bacillota</taxon>
        <taxon>Bacilli</taxon>
        <taxon>Bacillales</taxon>
        <taxon>Sporolactobacillaceae</taxon>
        <taxon>Sporolactobacillus</taxon>
    </lineage>
</organism>
<name>A0ABX5Q5P4_9BACL</name>
<accession>A0ABX5Q5P4</accession>
<evidence type="ECO:0000256" key="1">
    <source>
        <dbReference type="SAM" id="MobiDB-lite"/>
    </source>
</evidence>
<protein>
    <recommendedName>
        <fullName evidence="4">DUF1672 domain-containing protein</fullName>
    </recommendedName>
</protein>
<dbReference type="InterPro" id="IPR012873">
    <property type="entry name" value="DUF1672"/>
</dbReference>
<keyword evidence="3" id="KW-1185">Reference proteome</keyword>
<gene>
    <name evidence="2" type="ORF">C0674_04620</name>
</gene>
<feature type="region of interest" description="Disordered" evidence="1">
    <location>
        <begin position="286"/>
        <end position="307"/>
    </location>
</feature>
<dbReference type="Proteomes" id="UP000285882">
    <property type="component" value="Chromosome"/>
</dbReference>
<proteinExistence type="predicted"/>
<sequence length="307" mass="34590">MKTMKLVIPTLILSILLGGCSTLENDHQGTSSTKKEQEKHYENNFISVQKYTGQGYSLDGGEENDKIAEAHRAEVVKAAEQFFLKKYKTKVKVHNLVGNRDGVTVFVESVGEPHFYTYAVVPIEQDKIVGSETFSQEDQVEGAIRSGIYAMIYANEIHNLDDYLKQITSKYPVVGKTSAAVANVGGNDYSTPYYYITILDTAINVDVVKIYLKHPEWTKDDWQKRLLKATLDPEQVWITIQLYMKESDRKPDRALFNEVVSDVEVMKSLPPGAYSILLHDNRIGKDSATGSKTNSLERGDPDEIIKR</sequence>
<evidence type="ECO:0000313" key="3">
    <source>
        <dbReference type="Proteomes" id="UP000285882"/>
    </source>
</evidence>
<evidence type="ECO:0008006" key="4">
    <source>
        <dbReference type="Google" id="ProtNLM"/>
    </source>
</evidence>
<evidence type="ECO:0000313" key="2">
    <source>
        <dbReference type="EMBL" id="QAA21958.1"/>
    </source>
</evidence>
<dbReference type="EMBL" id="CP025688">
    <property type="protein sequence ID" value="QAA21958.1"/>
    <property type="molecule type" value="Genomic_DNA"/>
</dbReference>
<dbReference type="Pfam" id="PF07901">
    <property type="entry name" value="DUF1672"/>
    <property type="match status" value="1"/>
</dbReference>
<dbReference type="PROSITE" id="PS51257">
    <property type="entry name" value="PROKAR_LIPOPROTEIN"/>
    <property type="match status" value="1"/>
</dbReference>
<feature type="compositionally biased region" description="Basic and acidic residues" evidence="1">
    <location>
        <begin position="295"/>
        <end position="307"/>
    </location>
</feature>
<reference evidence="2 3" key="1">
    <citation type="submission" date="2018-01" db="EMBL/GenBank/DDBJ databases">
        <title>Complete genome sequencing of Sporolactobacillus terrae DLG3.</title>
        <authorList>
            <person name="Nam Y.-D."/>
            <person name="Kang J."/>
            <person name="Chung W.-H."/>
        </authorList>
    </citation>
    <scope>NUCLEOTIDE SEQUENCE [LARGE SCALE GENOMIC DNA]</scope>
    <source>
        <strain evidence="2 3">DLG3</strain>
    </source>
</reference>